<dbReference type="Proteomes" id="UP000197619">
    <property type="component" value="Unassembled WGS sequence"/>
</dbReference>
<name>A0A218UBF9_9PASE</name>
<dbReference type="Gene3D" id="3.10.100.10">
    <property type="entry name" value="Mannose-Binding Protein A, subunit A"/>
    <property type="match status" value="2"/>
</dbReference>
<sequence length="344" mass="38685">MAENVLYADLNLPEPTRPRILTVSDVQGSSCTYAEVKVKSQETNAAANCKSSGKSRCSRKHAAILVVIILVLVLAVYLIITYGPTAGSQEDSTRTIPEEALGCHPRWEKHGRNCYFFSPEAKPKSWNASRAECTAMGSDLVVIDSREELSYLHSQSRYNYYLLGLTRPEEGQKWKWINNVELNPAMFNLNGSYRDYHCTAIGFGEVHTAPLKPSLAKEFPVCPSLDLCPSGWLYFQRKCYYLSESEAAWNFSQSSCSSHNASLLVIENHQELSFMIKITKQDPWIGLYKRNEEFFWVNGKALDNELFEVKDSGSCAYLDSKGVSASGCYLTRKWVCSLDINSAQ</sequence>
<keyword evidence="2" id="KW-0430">Lectin</keyword>
<accession>A0A218UBF9</accession>
<dbReference type="SMART" id="SM00034">
    <property type="entry name" value="CLECT"/>
    <property type="match status" value="2"/>
</dbReference>
<dbReference type="InterPro" id="IPR016187">
    <property type="entry name" value="CTDL_fold"/>
</dbReference>
<dbReference type="InterPro" id="IPR050828">
    <property type="entry name" value="C-type_lectin/matrix_domain"/>
</dbReference>
<dbReference type="AlphaFoldDB" id="A0A218UBF9"/>
<dbReference type="EMBL" id="MUZQ01000484">
    <property type="protein sequence ID" value="OWK50941.1"/>
    <property type="molecule type" value="Genomic_DNA"/>
</dbReference>
<evidence type="ECO:0000256" key="2">
    <source>
        <dbReference type="ARBA" id="ARBA00022734"/>
    </source>
</evidence>
<keyword evidence="3" id="KW-1133">Transmembrane helix</keyword>
<feature type="domain" description="C-type lectin" evidence="4">
    <location>
        <begin position="110"/>
        <end position="204"/>
    </location>
</feature>
<evidence type="ECO:0000259" key="4">
    <source>
        <dbReference type="PROSITE" id="PS50041"/>
    </source>
</evidence>
<dbReference type="Pfam" id="PF00059">
    <property type="entry name" value="Lectin_C"/>
    <property type="match status" value="2"/>
</dbReference>
<dbReference type="PANTHER" id="PTHR45710:SF35">
    <property type="entry name" value="C-TYPE LECTIN DOMAIN FAMILY 2 MEMBER D"/>
    <property type="match status" value="1"/>
</dbReference>
<evidence type="ECO:0000256" key="1">
    <source>
        <dbReference type="ARBA" id="ARBA00004401"/>
    </source>
</evidence>
<dbReference type="InterPro" id="IPR001304">
    <property type="entry name" value="C-type_lectin-like"/>
</dbReference>
<proteinExistence type="predicted"/>
<protein>
    <submittedName>
        <fullName evidence="5">C-type lectin domain family 2 member L</fullName>
    </submittedName>
</protein>
<gene>
    <name evidence="5" type="primary">CLEC2L</name>
    <name evidence="5" type="ORF">RLOC_00004684</name>
</gene>
<comment type="caution">
    <text evidence="5">The sequence shown here is derived from an EMBL/GenBank/DDBJ whole genome shotgun (WGS) entry which is preliminary data.</text>
</comment>
<dbReference type="PROSITE" id="PS50041">
    <property type="entry name" value="C_TYPE_LECTIN_2"/>
    <property type="match status" value="2"/>
</dbReference>
<evidence type="ECO:0000313" key="6">
    <source>
        <dbReference type="Proteomes" id="UP000197619"/>
    </source>
</evidence>
<feature type="transmembrane region" description="Helical" evidence="3">
    <location>
        <begin position="62"/>
        <end position="80"/>
    </location>
</feature>
<dbReference type="InterPro" id="IPR016186">
    <property type="entry name" value="C-type_lectin-like/link_sf"/>
</dbReference>
<dbReference type="SUPFAM" id="SSF56436">
    <property type="entry name" value="C-type lectin-like"/>
    <property type="match status" value="2"/>
</dbReference>
<reference evidence="5 6" key="1">
    <citation type="submission" date="2017-05" db="EMBL/GenBank/DDBJ databases">
        <title>Genome of assembly of the Bengalese finch, Lonchura striata domestica.</title>
        <authorList>
            <person name="Colquitt B.M."/>
            <person name="Brainard M.S."/>
        </authorList>
    </citation>
    <scope>NUCLEOTIDE SEQUENCE [LARGE SCALE GENOMIC DNA]</scope>
    <source>
        <strain evidence="5">White83orange57</strain>
    </source>
</reference>
<keyword evidence="3" id="KW-0472">Membrane</keyword>
<keyword evidence="3" id="KW-0812">Transmembrane</keyword>
<dbReference type="CDD" id="cd03593">
    <property type="entry name" value="CLECT_NK_receptors_like"/>
    <property type="match status" value="2"/>
</dbReference>
<evidence type="ECO:0000313" key="5">
    <source>
        <dbReference type="EMBL" id="OWK50941.1"/>
    </source>
</evidence>
<keyword evidence="6" id="KW-1185">Reference proteome</keyword>
<dbReference type="PANTHER" id="PTHR45710">
    <property type="entry name" value="C-TYPE LECTIN DOMAIN-CONTAINING PROTEIN 180"/>
    <property type="match status" value="1"/>
</dbReference>
<dbReference type="GO" id="GO:0030246">
    <property type="term" value="F:carbohydrate binding"/>
    <property type="evidence" value="ECO:0007669"/>
    <property type="project" value="UniProtKB-KW"/>
</dbReference>
<evidence type="ECO:0000256" key="3">
    <source>
        <dbReference type="SAM" id="Phobius"/>
    </source>
</evidence>
<comment type="subcellular location">
    <subcellularLocation>
        <location evidence="1">Cell membrane</location>
        <topology evidence="1">Single-pass type II membrane protein</topology>
    </subcellularLocation>
</comment>
<dbReference type="GO" id="GO:0005886">
    <property type="term" value="C:plasma membrane"/>
    <property type="evidence" value="ECO:0007669"/>
    <property type="project" value="UniProtKB-SubCell"/>
</dbReference>
<dbReference type="InterPro" id="IPR033992">
    <property type="entry name" value="NKR-like_CTLD"/>
</dbReference>
<organism evidence="5 6">
    <name type="scientific">Lonchura striata</name>
    <name type="common">white-rumped munia</name>
    <dbReference type="NCBI Taxonomy" id="40157"/>
    <lineage>
        <taxon>Eukaryota</taxon>
        <taxon>Metazoa</taxon>
        <taxon>Chordata</taxon>
        <taxon>Craniata</taxon>
        <taxon>Vertebrata</taxon>
        <taxon>Euteleostomi</taxon>
        <taxon>Archelosauria</taxon>
        <taxon>Archosauria</taxon>
        <taxon>Dinosauria</taxon>
        <taxon>Saurischia</taxon>
        <taxon>Theropoda</taxon>
        <taxon>Coelurosauria</taxon>
        <taxon>Aves</taxon>
        <taxon>Neognathae</taxon>
        <taxon>Neoaves</taxon>
        <taxon>Telluraves</taxon>
        <taxon>Australaves</taxon>
        <taxon>Passeriformes</taxon>
        <taxon>Passeroidea</taxon>
        <taxon>Estrildidae</taxon>
        <taxon>Estrildinae</taxon>
        <taxon>Lonchura</taxon>
    </lineage>
</organism>
<feature type="domain" description="C-type lectin" evidence="4">
    <location>
        <begin position="235"/>
        <end position="337"/>
    </location>
</feature>